<evidence type="ECO:0000313" key="3">
    <source>
        <dbReference type="EMBL" id="KAK1763347.1"/>
    </source>
</evidence>
<keyword evidence="4" id="KW-1185">Reference proteome</keyword>
<dbReference type="InterPro" id="IPR011008">
    <property type="entry name" value="Dimeric_a/b-barrel"/>
</dbReference>
<organism evidence="3 4">
    <name type="scientific">Phialemonium atrogriseum</name>
    <dbReference type="NCBI Taxonomy" id="1093897"/>
    <lineage>
        <taxon>Eukaryota</taxon>
        <taxon>Fungi</taxon>
        <taxon>Dikarya</taxon>
        <taxon>Ascomycota</taxon>
        <taxon>Pezizomycotina</taxon>
        <taxon>Sordariomycetes</taxon>
        <taxon>Sordariomycetidae</taxon>
        <taxon>Cephalothecales</taxon>
        <taxon>Cephalothecaceae</taxon>
        <taxon>Phialemonium</taxon>
    </lineage>
</organism>
<evidence type="ECO:0000259" key="2">
    <source>
        <dbReference type="Pfam" id="PF07110"/>
    </source>
</evidence>
<dbReference type="AlphaFoldDB" id="A0AAJ0FDK5"/>
<dbReference type="Pfam" id="PF07110">
    <property type="entry name" value="EthD"/>
    <property type="match status" value="1"/>
</dbReference>
<comment type="caution">
    <text evidence="3">The sequence shown here is derived from an EMBL/GenBank/DDBJ whole genome shotgun (WGS) entry which is preliminary data.</text>
</comment>
<dbReference type="RefSeq" id="XP_060279560.1">
    <property type="nucleotide sequence ID" value="XM_060432865.1"/>
</dbReference>
<evidence type="ECO:0000256" key="1">
    <source>
        <dbReference type="ARBA" id="ARBA00005986"/>
    </source>
</evidence>
<dbReference type="Proteomes" id="UP001244011">
    <property type="component" value="Unassembled WGS sequence"/>
</dbReference>
<proteinExistence type="inferred from homology"/>
<reference evidence="3" key="1">
    <citation type="submission" date="2023-06" db="EMBL/GenBank/DDBJ databases">
        <title>Genome-scale phylogeny and comparative genomics of the fungal order Sordariales.</title>
        <authorList>
            <consortium name="Lawrence Berkeley National Laboratory"/>
            <person name="Hensen N."/>
            <person name="Bonometti L."/>
            <person name="Westerberg I."/>
            <person name="Brannstrom I.O."/>
            <person name="Guillou S."/>
            <person name="Cros-Aarteil S."/>
            <person name="Calhoun S."/>
            <person name="Haridas S."/>
            <person name="Kuo A."/>
            <person name="Mondo S."/>
            <person name="Pangilinan J."/>
            <person name="Riley R."/>
            <person name="Labutti K."/>
            <person name="Andreopoulos B."/>
            <person name="Lipzen A."/>
            <person name="Chen C."/>
            <person name="Yanf M."/>
            <person name="Daum C."/>
            <person name="Ng V."/>
            <person name="Clum A."/>
            <person name="Steindorff A."/>
            <person name="Ohm R."/>
            <person name="Martin F."/>
            <person name="Silar P."/>
            <person name="Natvig D."/>
            <person name="Lalanne C."/>
            <person name="Gautier V."/>
            <person name="Ament-Velasquez S.L."/>
            <person name="Kruys A."/>
            <person name="Hutchinson M.I."/>
            <person name="Powell A.J."/>
            <person name="Barry K."/>
            <person name="Miller A.N."/>
            <person name="Grigoriev I.V."/>
            <person name="Debuchy R."/>
            <person name="Gladieux P."/>
            <person name="Thoren M.H."/>
            <person name="Johannesson H."/>
        </authorList>
    </citation>
    <scope>NUCLEOTIDE SEQUENCE</scope>
    <source>
        <strain evidence="3">8032-3</strain>
    </source>
</reference>
<dbReference type="GO" id="GO:0016491">
    <property type="term" value="F:oxidoreductase activity"/>
    <property type="evidence" value="ECO:0007669"/>
    <property type="project" value="InterPro"/>
</dbReference>
<sequence length="151" mass="17558">MATALEIPPPPPGAAESQFLCLTICGYRRHGMSEEDYRHHMTKVSAPMTKDLMVKYGVKRWTMIHNTTETRALMSRLFDHQMANLADFDCFSQVVFKSVDDYKRMKEDPWYKQHLVGDHEKFADTKRSMMTIGWITEFIRDGEVVDGMKDC</sequence>
<evidence type="ECO:0000313" key="4">
    <source>
        <dbReference type="Proteomes" id="UP001244011"/>
    </source>
</evidence>
<accession>A0AAJ0FDK5</accession>
<dbReference type="GeneID" id="85316052"/>
<protein>
    <submittedName>
        <fullName evidence="3">EthD domain-containing protein</fullName>
    </submittedName>
</protein>
<gene>
    <name evidence="3" type="ORF">QBC33DRAFT_622963</name>
</gene>
<comment type="similarity">
    <text evidence="1">Belongs to the tpcK family.</text>
</comment>
<dbReference type="Gene3D" id="3.30.70.100">
    <property type="match status" value="1"/>
</dbReference>
<dbReference type="InterPro" id="IPR009799">
    <property type="entry name" value="EthD_dom"/>
</dbReference>
<feature type="domain" description="EthD" evidence="2">
    <location>
        <begin position="29"/>
        <end position="125"/>
    </location>
</feature>
<dbReference type="EMBL" id="MU839028">
    <property type="protein sequence ID" value="KAK1763347.1"/>
    <property type="molecule type" value="Genomic_DNA"/>
</dbReference>
<name>A0AAJ0FDK5_9PEZI</name>
<dbReference type="SUPFAM" id="SSF54909">
    <property type="entry name" value="Dimeric alpha+beta barrel"/>
    <property type="match status" value="1"/>
</dbReference>